<dbReference type="PROSITE" id="PS50089">
    <property type="entry name" value="ZF_RING_2"/>
    <property type="match status" value="1"/>
</dbReference>
<dbReference type="InterPro" id="IPR019956">
    <property type="entry name" value="Ubiquitin_dom"/>
</dbReference>
<dbReference type="InterPro" id="IPR000626">
    <property type="entry name" value="Ubiquitin-like_dom"/>
</dbReference>
<evidence type="ECO:0008006" key="5">
    <source>
        <dbReference type="Google" id="ProtNLM"/>
    </source>
</evidence>
<gene>
    <name evidence="4" type="ORF">Hyperionvirus4_39</name>
</gene>
<feature type="domain" description="RING-type" evidence="3">
    <location>
        <begin position="531"/>
        <end position="575"/>
    </location>
</feature>
<protein>
    <recommendedName>
        <fullName evidence="5">Ubiquitin</fullName>
    </recommendedName>
</protein>
<dbReference type="CDD" id="cd16449">
    <property type="entry name" value="RING-HC"/>
    <property type="match status" value="1"/>
</dbReference>
<dbReference type="InterPro" id="IPR050158">
    <property type="entry name" value="Ubiquitin_ubiquitin-like"/>
</dbReference>
<reference evidence="4" key="1">
    <citation type="submission" date="2018-10" db="EMBL/GenBank/DDBJ databases">
        <title>Hidden diversity of soil giant viruses.</title>
        <authorList>
            <person name="Schulz F."/>
            <person name="Alteio L."/>
            <person name="Goudeau D."/>
            <person name="Ryan E.M."/>
            <person name="Malmstrom R.R."/>
            <person name="Blanchard J."/>
            <person name="Woyke T."/>
        </authorList>
    </citation>
    <scope>NUCLEOTIDE SEQUENCE</scope>
    <source>
        <strain evidence="4">HYV1</strain>
    </source>
</reference>
<accession>A0A3G5A9B0</accession>
<dbReference type="InterPro" id="IPR019954">
    <property type="entry name" value="Ubiquitin_CS"/>
</dbReference>
<dbReference type="SMART" id="SM00213">
    <property type="entry name" value="UBQ"/>
    <property type="match status" value="1"/>
</dbReference>
<dbReference type="InterPro" id="IPR001841">
    <property type="entry name" value="Znf_RING"/>
</dbReference>
<dbReference type="PROSITE" id="PS00299">
    <property type="entry name" value="UBIQUITIN_1"/>
    <property type="match status" value="1"/>
</dbReference>
<name>A0A3G5A9B0_9VIRU</name>
<dbReference type="InterPro" id="IPR013083">
    <property type="entry name" value="Znf_RING/FYVE/PHD"/>
</dbReference>
<dbReference type="SUPFAM" id="SSF54236">
    <property type="entry name" value="Ubiquitin-like"/>
    <property type="match status" value="1"/>
</dbReference>
<evidence type="ECO:0000313" key="4">
    <source>
        <dbReference type="EMBL" id="AYV83074.1"/>
    </source>
</evidence>
<dbReference type="EMBL" id="MK072386">
    <property type="protein sequence ID" value="AYV83074.1"/>
    <property type="molecule type" value="Genomic_DNA"/>
</dbReference>
<dbReference type="PANTHER" id="PTHR10666">
    <property type="entry name" value="UBIQUITIN"/>
    <property type="match status" value="1"/>
</dbReference>
<dbReference type="FunFam" id="3.10.20.90:FF:000160">
    <property type="entry name" value="Polyubiquitin-C"/>
    <property type="match status" value="1"/>
</dbReference>
<keyword evidence="1" id="KW-0479">Metal-binding</keyword>
<dbReference type="PRINTS" id="PR00348">
    <property type="entry name" value="UBIQUITIN"/>
</dbReference>
<dbReference type="Gene3D" id="3.30.40.10">
    <property type="entry name" value="Zinc/RING finger domain, C3HC4 (zinc finger)"/>
    <property type="match status" value="1"/>
</dbReference>
<keyword evidence="1" id="KW-0863">Zinc-finger</keyword>
<keyword evidence="1" id="KW-0862">Zinc</keyword>
<sequence length="611" mass="69250">MIKLIHPTDGNISLPLTTDIDTLRKKYMKLTNYSITWNDLAVVDTIVVNDFKFNTEVAGSKSWMPFYEYFSAISSLEKDKVSVKASIKTRWNKNEVLQFPVSKCEIEFNRTIRVPDNGKTYPLPPKLGSFNLHCDPKNENQITLAMYQREALWLNFAKYDYEGGSPNIALKVGVGNVNAINGEAWDKNLGILSHKSQNYVVLPTQPWLDGVRVSDTKSKKLKGEMYHYGLDAASREQYVRQFVAMPLLNKTTIENQMKSQGVIDAVSGGFKFEVFIPYDKNFSVYIPSQKVFVDSSININDCKLEAHTQLKLFRHMNYGDGKKTTLQDLGMADGDTLLCQKYVVLFVKTLTGKTITIPYDVNMTIETVKDKIEKKEHIPPDQQRLIFAGYQLEDGRTLRDYKIEVESTLHLVLRLRGGGEPPDPRKSAAMGLAAGGLIIQKIYNDPNGVDFWNVHQYETCFVNIVNSTEWSTFGIKMPDTPITAATYIKNGFPWYELYDEKNGLLDKTNLDNIKSLGEIDDDYIGDIEEECCICFANYSNVKFNPCGHELCFECFKTMTDPKKCADGRLQCHLCRGFVSTERVKLISGIMPLDESHVVVDAKNIIKLLSKG</sequence>
<organism evidence="4">
    <name type="scientific">Hyperionvirus sp</name>
    <dbReference type="NCBI Taxonomy" id="2487770"/>
    <lineage>
        <taxon>Viruses</taxon>
        <taxon>Varidnaviria</taxon>
        <taxon>Bamfordvirae</taxon>
        <taxon>Nucleocytoviricota</taxon>
        <taxon>Megaviricetes</taxon>
        <taxon>Imitervirales</taxon>
        <taxon>Mimiviridae</taxon>
        <taxon>Klosneuvirinae</taxon>
    </lineage>
</organism>
<dbReference type="Pfam" id="PF00240">
    <property type="entry name" value="ubiquitin"/>
    <property type="match status" value="1"/>
</dbReference>
<evidence type="ECO:0000259" key="3">
    <source>
        <dbReference type="PROSITE" id="PS50089"/>
    </source>
</evidence>
<dbReference type="InterPro" id="IPR029071">
    <property type="entry name" value="Ubiquitin-like_domsf"/>
</dbReference>
<feature type="domain" description="Ubiquitin-like" evidence="2">
    <location>
        <begin position="343"/>
        <end position="418"/>
    </location>
</feature>
<evidence type="ECO:0000256" key="1">
    <source>
        <dbReference type="PROSITE-ProRule" id="PRU00175"/>
    </source>
</evidence>
<dbReference type="GO" id="GO:0008270">
    <property type="term" value="F:zinc ion binding"/>
    <property type="evidence" value="ECO:0007669"/>
    <property type="project" value="UniProtKB-KW"/>
</dbReference>
<evidence type="ECO:0000259" key="2">
    <source>
        <dbReference type="PROSITE" id="PS50053"/>
    </source>
</evidence>
<dbReference type="Gene3D" id="3.10.20.90">
    <property type="entry name" value="Phosphatidylinositol 3-kinase Catalytic Subunit, Chain A, domain 1"/>
    <property type="match status" value="1"/>
</dbReference>
<dbReference type="SUPFAM" id="SSF57850">
    <property type="entry name" value="RING/U-box"/>
    <property type="match status" value="1"/>
</dbReference>
<proteinExistence type="predicted"/>
<dbReference type="PROSITE" id="PS50053">
    <property type="entry name" value="UBIQUITIN_2"/>
    <property type="match status" value="1"/>
</dbReference>